<evidence type="ECO:0000313" key="2">
    <source>
        <dbReference type="EMBL" id="MCW0953080.1"/>
    </source>
</evidence>
<evidence type="ECO:0000259" key="1">
    <source>
        <dbReference type="Pfam" id="PF02464"/>
    </source>
</evidence>
<keyword evidence="3" id="KW-1185">Reference proteome</keyword>
<accession>A0ABT3E3Z8</accession>
<proteinExistence type="predicted"/>
<dbReference type="InterPro" id="IPR008136">
    <property type="entry name" value="CinA_C"/>
</dbReference>
<feature type="domain" description="CinA C-terminal" evidence="1">
    <location>
        <begin position="7"/>
        <end position="153"/>
    </location>
</feature>
<evidence type="ECO:0000313" key="3">
    <source>
        <dbReference type="Proteomes" id="UP001526225"/>
    </source>
</evidence>
<sequence>MNNVIKLGEQLINLKQTITSAESLTAGLFLSALGNVPGISAVLPGGFVTYSAETKASMVDVPLDLIADKGVVSAEVAKAMASGAQTKLDTSWAISFTGVAGPGPADGQPAGTVFIGIAQPNHSVMSRKFSFTGDRQAVREQAIEAAAEWLLATLEINN</sequence>
<dbReference type="InterPro" id="IPR036653">
    <property type="entry name" value="CinA-like_C"/>
</dbReference>
<name>A0ABT3E3Z8_9LACO</name>
<dbReference type="Gene3D" id="3.90.950.20">
    <property type="entry name" value="CinA-like"/>
    <property type="match status" value="1"/>
</dbReference>
<dbReference type="Proteomes" id="UP001526225">
    <property type="component" value="Unassembled WGS sequence"/>
</dbReference>
<dbReference type="Pfam" id="PF02464">
    <property type="entry name" value="CinA"/>
    <property type="match status" value="1"/>
</dbReference>
<reference evidence="2 3" key="1">
    <citation type="submission" date="2022-10" db="EMBL/GenBank/DDBJ databases">
        <title>Weissella fermenti sp. nov., isolated from fermented cabbage.</title>
        <authorList>
            <person name="Lee J.K."/>
            <person name="Baek J.H."/>
            <person name="Choi D.G."/>
            <person name="Kim J.M."/>
            <person name="Jeon C.O."/>
        </authorList>
    </citation>
    <scope>NUCLEOTIDE SEQUENCE [LARGE SCALE GENOMIC DNA]</scope>
    <source>
        <strain evidence="2 3">KACC 18534</strain>
    </source>
</reference>
<dbReference type="SUPFAM" id="SSF142433">
    <property type="entry name" value="CinA-like"/>
    <property type="match status" value="1"/>
</dbReference>
<dbReference type="EMBL" id="JAOZFE010000002">
    <property type="protein sequence ID" value="MCW0953080.1"/>
    <property type="molecule type" value="Genomic_DNA"/>
</dbReference>
<organism evidence="2 3">
    <name type="scientific">Weissella ceti</name>
    <dbReference type="NCBI Taxonomy" id="759620"/>
    <lineage>
        <taxon>Bacteria</taxon>
        <taxon>Bacillati</taxon>
        <taxon>Bacillota</taxon>
        <taxon>Bacilli</taxon>
        <taxon>Lactobacillales</taxon>
        <taxon>Lactobacillaceae</taxon>
        <taxon>Weissella</taxon>
    </lineage>
</organism>
<protein>
    <submittedName>
        <fullName evidence="2">Nicotinamide-nucleotide amidohydrolase family protein</fullName>
    </submittedName>
</protein>
<dbReference type="NCBIfam" id="TIGR00199">
    <property type="entry name" value="PncC_domain"/>
    <property type="match status" value="1"/>
</dbReference>
<dbReference type="RefSeq" id="WP_213408511.1">
    <property type="nucleotide sequence ID" value="NZ_CP074441.1"/>
</dbReference>
<comment type="caution">
    <text evidence="2">The sequence shown here is derived from an EMBL/GenBank/DDBJ whole genome shotgun (WGS) entry which is preliminary data.</text>
</comment>
<gene>
    <name evidence="2" type="ORF">OIT44_03205</name>
</gene>